<gene>
    <name evidence="1" type="ORF">AXF42_Ash013283</name>
</gene>
<dbReference type="EMBL" id="KZ451896">
    <property type="protein sequence ID" value="PKA65162.1"/>
    <property type="molecule type" value="Genomic_DNA"/>
</dbReference>
<evidence type="ECO:0000313" key="2">
    <source>
        <dbReference type="Proteomes" id="UP000236161"/>
    </source>
</evidence>
<dbReference type="STRING" id="1088818.A0A2I0BBJ8"/>
<keyword evidence="2" id="KW-1185">Reference proteome</keyword>
<proteinExistence type="predicted"/>
<dbReference type="OrthoDB" id="999321at2759"/>
<dbReference type="Proteomes" id="UP000236161">
    <property type="component" value="Unassembled WGS sequence"/>
</dbReference>
<protein>
    <submittedName>
        <fullName evidence="1">Uncharacterized protein</fullName>
    </submittedName>
</protein>
<sequence>MEDPASLLYSSELLVKVVMFAAVQVLVCIILSKSSGIFSGDKERTGRSCSSHMSRSVSIRHMLAAVYDLPAAGEISTAVLLSSPSSTAFAAAAASTEAFNFDFNDGLGAQSCSMREHKPWSGTVGCWRTEDGDLCPLDQLVRRRGGAGLSDSGFVSRDRSLKAKGRSKTTLGLGRLGPGPLVASARAARVASARATRVASARAARAASGSGQELRDRVGPSALQPCRRAARVASALLRVAASQVARSHGHPWKSQTEWAAWAES</sequence>
<reference evidence="1 2" key="1">
    <citation type="journal article" date="2017" name="Nature">
        <title>The Apostasia genome and the evolution of orchids.</title>
        <authorList>
            <person name="Zhang G.Q."/>
            <person name="Liu K.W."/>
            <person name="Li Z."/>
            <person name="Lohaus R."/>
            <person name="Hsiao Y.Y."/>
            <person name="Niu S.C."/>
            <person name="Wang J.Y."/>
            <person name="Lin Y.C."/>
            <person name="Xu Q."/>
            <person name="Chen L.J."/>
            <person name="Yoshida K."/>
            <person name="Fujiwara S."/>
            <person name="Wang Z.W."/>
            <person name="Zhang Y.Q."/>
            <person name="Mitsuda N."/>
            <person name="Wang M."/>
            <person name="Liu G.H."/>
            <person name="Pecoraro L."/>
            <person name="Huang H.X."/>
            <person name="Xiao X.J."/>
            <person name="Lin M."/>
            <person name="Wu X.Y."/>
            <person name="Wu W.L."/>
            <person name="Chen Y.Y."/>
            <person name="Chang S.B."/>
            <person name="Sakamoto S."/>
            <person name="Ohme-Takagi M."/>
            <person name="Yagi M."/>
            <person name="Zeng S.J."/>
            <person name="Shen C.Y."/>
            <person name="Yeh C.M."/>
            <person name="Luo Y.B."/>
            <person name="Tsai W.C."/>
            <person name="Van de Peer Y."/>
            <person name="Liu Z.J."/>
        </authorList>
    </citation>
    <scope>NUCLEOTIDE SEQUENCE [LARGE SCALE GENOMIC DNA]</scope>
    <source>
        <strain evidence="2">cv. Shenzhen</strain>
        <tissue evidence="1">Stem</tissue>
    </source>
</reference>
<dbReference type="PANTHER" id="PTHR34268:SF8">
    <property type="entry name" value="FAE DOMAIN-CONTAINING PROTEIN"/>
    <property type="match status" value="1"/>
</dbReference>
<name>A0A2I0BBJ8_9ASPA</name>
<dbReference type="PANTHER" id="PTHR34268">
    <property type="entry name" value="OS01G0321850 PROTEIN"/>
    <property type="match status" value="1"/>
</dbReference>
<evidence type="ECO:0000313" key="1">
    <source>
        <dbReference type="EMBL" id="PKA65162.1"/>
    </source>
</evidence>
<organism evidence="1 2">
    <name type="scientific">Apostasia shenzhenica</name>
    <dbReference type="NCBI Taxonomy" id="1088818"/>
    <lineage>
        <taxon>Eukaryota</taxon>
        <taxon>Viridiplantae</taxon>
        <taxon>Streptophyta</taxon>
        <taxon>Embryophyta</taxon>
        <taxon>Tracheophyta</taxon>
        <taxon>Spermatophyta</taxon>
        <taxon>Magnoliopsida</taxon>
        <taxon>Liliopsida</taxon>
        <taxon>Asparagales</taxon>
        <taxon>Orchidaceae</taxon>
        <taxon>Apostasioideae</taxon>
        <taxon>Apostasia</taxon>
    </lineage>
</organism>
<dbReference type="AlphaFoldDB" id="A0A2I0BBJ8"/>
<accession>A0A2I0BBJ8</accession>